<feature type="domain" description="Thioredoxin" evidence="1">
    <location>
        <begin position="9"/>
        <end position="165"/>
    </location>
</feature>
<protein>
    <recommendedName>
        <fullName evidence="1">Thioredoxin domain-containing protein</fullName>
    </recommendedName>
</protein>
<dbReference type="InterPro" id="IPR047262">
    <property type="entry name" value="PRX-like1"/>
</dbReference>
<dbReference type="Gene3D" id="3.40.30.10">
    <property type="entry name" value="Glutaredoxin"/>
    <property type="match status" value="1"/>
</dbReference>
<name>A0A0F9D0T2_9ZZZZ</name>
<dbReference type="EMBL" id="LAZR01044009">
    <property type="protein sequence ID" value="KKL05693.1"/>
    <property type="molecule type" value="Genomic_DNA"/>
</dbReference>
<reference evidence="2" key="1">
    <citation type="journal article" date="2015" name="Nature">
        <title>Complex archaea that bridge the gap between prokaryotes and eukaryotes.</title>
        <authorList>
            <person name="Spang A."/>
            <person name="Saw J.H."/>
            <person name="Jorgensen S.L."/>
            <person name="Zaremba-Niedzwiedzka K."/>
            <person name="Martijn J."/>
            <person name="Lind A.E."/>
            <person name="van Eijk R."/>
            <person name="Schleper C."/>
            <person name="Guy L."/>
            <person name="Ettema T.J."/>
        </authorList>
    </citation>
    <scope>NUCLEOTIDE SEQUENCE</scope>
</reference>
<evidence type="ECO:0000259" key="1">
    <source>
        <dbReference type="PROSITE" id="PS51352"/>
    </source>
</evidence>
<dbReference type="GO" id="GO:0016491">
    <property type="term" value="F:oxidoreductase activity"/>
    <property type="evidence" value="ECO:0007669"/>
    <property type="project" value="InterPro"/>
</dbReference>
<proteinExistence type="predicted"/>
<evidence type="ECO:0000313" key="2">
    <source>
        <dbReference type="EMBL" id="KKL05693.1"/>
    </source>
</evidence>
<gene>
    <name evidence="2" type="ORF">LCGC14_2603470</name>
</gene>
<dbReference type="Pfam" id="PF08534">
    <property type="entry name" value="Redoxin"/>
    <property type="match status" value="1"/>
</dbReference>
<sequence length="184" mass="20265">MALTESTMMSLGSRAPDFNFPDPLPGQDLSLEQLRGVHATLVMFICNHCPYVIHVIEGIAELSADYMPRGVGFVAINSNDVDNYSEDSPEKMSAWATQEQFLFPYLFDESQSVAQAYGAACTPDFFLFDDELNCIYRGRMDGAKPGNDEPVSGHDLREALGAVLTGMPVNKDQKASLGCNIKWK</sequence>
<dbReference type="AlphaFoldDB" id="A0A0F9D0T2"/>
<dbReference type="PANTHER" id="PTHR43640">
    <property type="entry name" value="OS07G0260300 PROTEIN"/>
    <property type="match status" value="1"/>
</dbReference>
<accession>A0A0F9D0T2</accession>
<dbReference type="CDD" id="cd02969">
    <property type="entry name" value="PRX_like1"/>
    <property type="match status" value="1"/>
</dbReference>
<dbReference type="SUPFAM" id="SSF52833">
    <property type="entry name" value="Thioredoxin-like"/>
    <property type="match status" value="1"/>
</dbReference>
<dbReference type="InterPro" id="IPR036249">
    <property type="entry name" value="Thioredoxin-like_sf"/>
</dbReference>
<comment type="caution">
    <text evidence="2">The sequence shown here is derived from an EMBL/GenBank/DDBJ whole genome shotgun (WGS) entry which is preliminary data.</text>
</comment>
<dbReference type="InterPro" id="IPR013740">
    <property type="entry name" value="Redoxin"/>
</dbReference>
<dbReference type="PROSITE" id="PS51352">
    <property type="entry name" value="THIOREDOXIN_2"/>
    <property type="match status" value="1"/>
</dbReference>
<dbReference type="PANTHER" id="PTHR43640:SF1">
    <property type="entry name" value="THIOREDOXIN-DEPENDENT PEROXIREDOXIN"/>
    <property type="match status" value="1"/>
</dbReference>
<organism evidence="2">
    <name type="scientific">marine sediment metagenome</name>
    <dbReference type="NCBI Taxonomy" id="412755"/>
    <lineage>
        <taxon>unclassified sequences</taxon>
        <taxon>metagenomes</taxon>
        <taxon>ecological metagenomes</taxon>
    </lineage>
</organism>
<dbReference type="InterPro" id="IPR013766">
    <property type="entry name" value="Thioredoxin_domain"/>
</dbReference>